<dbReference type="GO" id="GO:0005886">
    <property type="term" value="C:plasma membrane"/>
    <property type="evidence" value="ECO:0007669"/>
    <property type="project" value="UniProtKB-SubCell"/>
</dbReference>
<keyword evidence="3 5" id="KW-1133">Transmembrane helix</keyword>
<comment type="caution">
    <text evidence="7">The sequence shown here is derived from an EMBL/GenBank/DDBJ whole genome shotgun (WGS) entry which is preliminary data.</text>
</comment>
<dbReference type="SUPFAM" id="SSF161098">
    <property type="entry name" value="MetI-like"/>
    <property type="match status" value="1"/>
</dbReference>
<evidence type="ECO:0000256" key="5">
    <source>
        <dbReference type="RuleBase" id="RU363032"/>
    </source>
</evidence>
<feature type="transmembrane region" description="Helical" evidence="5">
    <location>
        <begin position="317"/>
        <end position="337"/>
    </location>
</feature>
<dbReference type="AlphaFoldDB" id="A0A133V3D9"/>
<dbReference type="Pfam" id="PF00528">
    <property type="entry name" value="BPD_transp_1"/>
    <property type="match status" value="1"/>
</dbReference>
<evidence type="ECO:0000256" key="1">
    <source>
        <dbReference type="ARBA" id="ARBA00004141"/>
    </source>
</evidence>
<feature type="transmembrane region" description="Helical" evidence="5">
    <location>
        <begin position="21"/>
        <end position="42"/>
    </location>
</feature>
<name>A0A133V3D9_9EURY</name>
<sequence length="356" mass="40374">MTRLIEKLRNNPFVPFLTKKVLFMLLAIFVVMSLIFIIPRLMPRSPVDLMIDQVTGSQTTLGSGSAPSGQGAVQALKEVYIEKFGINKPLTTQYVDFWERFFTMDFGVSYWQYPTPVSGLIAYSLPWTMALIIPVVPLGFVVGNWIGSRSAYYRGRLDNLLYYFSMYLFRAPYYWFALVFLLVFGYYLGAFPLSGAYSPLTYERPIMSFDWFVDALQHFALPFLSLVGIGVGGWAVGMRAMTVYEMESDYITYSKQLGFSKDKLRQYAERNAILPNFTWIPITFKTLISQTLLVEVVFGYPGLGYLAYHGVMAQDYPLIQACFAISILIVLIGNFIADLMYGKLDPRIGSGYVSKG</sequence>
<feature type="transmembrane region" description="Helical" evidence="5">
    <location>
        <begin position="292"/>
        <end position="311"/>
    </location>
</feature>
<dbReference type="InterPro" id="IPR035906">
    <property type="entry name" value="MetI-like_sf"/>
</dbReference>
<dbReference type="EMBL" id="LHXV01000034">
    <property type="protein sequence ID" value="KXB00967.1"/>
    <property type="molecule type" value="Genomic_DNA"/>
</dbReference>
<keyword evidence="8" id="KW-1185">Reference proteome</keyword>
<evidence type="ECO:0000313" key="7">
    <source>
        <dbReference type="EMBL" id="KXB00967.1"/>
    </source>
</evidence>
<evidence type="ECO:0000256" key="3">
    <source>
        <dbReference type="ARBA" id="ARBA00022989"/>
    </source>
</evidence>
<keyword evidence="4 5" id="KW-0472">Membrane</keyword>
<organism evidence="7 8">
    <name type="scientific">candidate division MSBL1 archaeon SCGC-AAA259O05</name>
    <dbReference type="NCBI Taxonomy" id="1698271"/>
    <lineage>
        <taxon>Archaea</taxon>
        <taxon>Methanobacteriati</taxon>
        <taxon>Methanobacteriota</taxon>
        <taxon>candidate division MSBL1</taxon>
    </lineage>
</organism>
<protein>
    <recommendedName>
        <fullName evidence="6">ABC transmembrane type-1 domain-containing protein</fullName>
    </recommendedName>
</protein>
<comment type="subcellular location">
    <subcellularLocation>
        <location evidence="5">Cell membrane</location>
        <topology evidence="5">Multi-pass membrane protein</topology>
    </subcellularLocation>
    <subcellularLocation>
        <location evidence="1">Membrane</location>
        <topology evidence="1">Multi-pass membrane protein</topology>
    </subcellularLocation>
</comment>
<keyword evidence="5" id="KW-0813">Transport</keyword>
<evidence type="ECO:0000256" key="2">
    <source>
        <dbReference type="ARBA" id="ARBA00022692"/>
    </source>
</evidence>
<proteinExistence type="inferred from homology"/>
<dbReference type="PROSITE" id="PS50928">
    <property type="entry name" value="ABC_TM1"/>
    <property type="match status" value="1"/>
</dbReference>
<feature type="transmembrane region" description="Helical" evidence="5">
    <location>
        <begin position="120"/>
        <end position="146"/>
    </location>
</feature>
<evidence type="ECO:0000313" key="8">
    <source>
        <dbReference type="Proteomes" id="UP000070344"/>
    </source>
</evidence>
<dbReference type="PANTHER" id="PTHR43376:SF1">
    <property type="entry name" value="OLIGOPEPTIDE TRANSPORT SYSTEM PERMEASE PROTEIN"/>
    <property type="match status" value="1"/>
</dbReference>
<feature type="transmembrane region" description="Helical" evidence="5">
    <location>
        <begin position="173"/>
        <end position="195"/>
    </location>
</feature>
<gene>
    <name evidence="7" type="ORF">AKJ41_03270</name>
</gene>
<feature type="domain" description="ABC transmembrane type-1" evidence="6">
    <location>
        <begin position="125"/>
        <end position="337"/>
    </location>
</feature>
<feature type="transmembrane region" description="Helical" evidence="5">
    <location>
        <begin position="215"/>
        <end position="236"/>
    </location>
</feature>
<accession>A0A133V3D9</accession>
<dbReference type="GO" id="GO:0055085">
    <property type="term" value="P:transmembrane transport"/>
    <property type="evidence" value="ECO:0007669"/>
    <property type="project" value="InterPro"/>
</dbReference>
<dbReference type="InterPro" id="IPR000515">
    <property type="entry name" value="MetI-like"/>
</dbReference>
<keyword evidence="2 5" id="KW-0812">Transmembrane</keyword>
<comment type="similarity">
    <text evidence="5">Belongs to the binding-protein-dependent transport system permease family.</text>
</comment>
<evidence type="ECO:0000259" key="6">
    <source>
        <dbReference type="PROSITE" id="PS50928"/>
    </source>
</evidence>
<reference evidence="7 8" key="1">
    <citation type="journal article" date="2016" name="Sci. Rep.">
        <title>Metabolic traits of an uncultured archaeal lineage -MSBL1- from brine pools of the Red Sea.</title>
        <authorList>
            <person name="Mwirichia R."/>
            <person name="Alam I."/>
            <person name="Rashid M."/>
            <person name="Vinu M."/>
            <person name="Ba-Alawi W."/>
            <person name="Anthony Kamau A."/>
            <person name="Kamanda Ngugi D."/>
            <person name="Goker M."/>
            <person name="Klenk H.P."/>
            <person name="Bajic V."/>
            <person name="Stingl U."/>
        </authorList>
    </citation>
    <scope>NUCLEOTIDE SEQUENCE [LARGE SCALE GENOMIC DNA]</scope>
    <source>
        <strain evidence="7">SCGC-AAA259O05</strain>
    </source>
</reference>
<evidence type="ECO:0000256" key="4">
    <source>
        <dbReference type="ARBA" id="ARBA00023136"/>
    </source>
</evidence>
<dbReference type="Proteomes" id="UP000070344">
    <property type="component" value="Unassembled WGS sequence"/>
</dbReference>
<dbReference type="PANTHER" id="PTHR43376">
    <property type="entry name" value="OLIGOPEPTIDE TRANSPORT SYSTEM PERMEASE PROTEIN"/>
    <property type="match status" value="1"/>
</dbReference>